<evidence type="ECO:0000313" key="1">
    <source>
        <dbReference type="EMBL" id="OUD15583.1"/>
    </source>
</evidence>
<keyword evidence="2" id="KW-1185">Reference proteome</keyword>
<evidence type="ECO:0000313" key="2">
    <source>
        <dbReference type="Proteomes" id="UP000194798"/>
    </source>
</evidence>
<dbReference type="AlphaFoldDB" id="A0A251XBB2"/>
<dbReference type="EMBL" id="MSLT01000006">
    <property type="protein sequence ID" value="OUD15583.1"/>
    <property type="molecule type" value="Genomic_DNA"/>
</dbReference>
<comment type="caution">
    <text evidence="1">The sequence shown here is derived from an EMBL/GenBank/DDBJ whole genome shotgun (WGS) entry which is preliminary data.</text>
</comment>
<proteinExistence type="predicted"/>
<gene>
    <name evidence="1" type="ORF">TPSD3_03425</name>
</gene>
<organism evidence="1 2">
    <name type="scientific">Thioflexithrix psekupsensis</name>
    <dbReference type="NCBI Taxonomy" id="1570016"/>
    <lineage>
        <taxon>Bacteria</taxon>
        <taxon>Pseudomonadati</taxon>
        <taxon>Pseudomonadota</taxon>
        <taxon>Gammaproteobacteria</taxon>
        <taxon>Thiotrichales</taxon>
        <taxon>Thioflexithrix</taxon>
    </lineage>
</organism>
<dbReference type="Proteomes" id="UP000194798">
    <property type="component" value="Unassembled WGS sequence"/>
</dbReference>
<protein>
    <submittedName>
        <fullName evidence="1">Uncharacterized protein</fullName>
    </submittedName>
</protein>
<accession>A0A251XBB2</accession>
<sequence length="77" mass="9547">MMNKLNVFFQESWKCLKTYLIVVRLKRQTILHHSEHNFGHGKMQYLVFDNWQHLSELEFIEFKNKKLTELISRKYLF</sequence>
<reference evidence="1 2" key="1">
    <citation type="submission" date="2016-12" db="EMBL/GenBank/DDBJ databases">
        <title>Thioflexothrix psekupsii D3 genome sequencing and assembly.</title>
        <authorList>
            <person name="Fomenkov A."/>
            <person name="Vincze T."/>
            <person name="Grabovich M."/>
            <person name="Anton B.P."/>
            <person name="Dubinina G."/>
            <person name="Orlova M."/>
            <person name="Belousova E."/>
            <person name="Roberts R.J."/>
        </authorList>
    </citation>
    <scope>NUCLEOTIDE SEQUENCE [LARGE SCALE GENOMIC DNA]</scope>
    <source>
        <strain evidence="1">D3</strain>
    </source>
</reference>
<name>A0A251XBB2_9GAMM</name>